<evidence type="ECO:0000256" key="6">
    <source>
        <dbReference type="ARBA" id="ARBA00023002"/>
    </source>
</evidence>
<dbReference type="Gene3D" id="3.20.20.70">
    <property type="entry name" value="Aldolase class I"/>
    <property type="match status" value="1"/>
</dbReference>
<reference evidence="12" key="1">
    <citation type="journal article" date="2017" name="bioRxiv">
        <title>Conservation of a gene cluster reveals novel cercosporin biosynthetic mechanisms and extends production to the genus Colletotrichum.</title>
        <authorList>
            <person name="de Jonge R."/>
            <person name="Ebert M.K."/>
            <person name="Huitt-Roehl C.R."/>
            <person name="Pal P."/>
            <person name="Suttle J.C."/>
            <person name="Spanner R.E."/>
            <person name="Neubauer J.D."/>
            <person name="Jurick W.M.II."/>
            <person name="Stott K.A."/>
            <person name="Secor G.A."/>
            <person name="Thomma B.P.H.J."/>
            <person name="Van de Peer Y."/>
            <person name="Townsend C.A."/>
            <person name="Bolton M.D."/>
        </authorList>
    </citation>
    <scope>NUCLEOTIDE SEQUENCE [LARGE SCALE GENOMIC DNA]</scope>
    <source>
        <strain evidence="12">CBS538.71</strain>
    </source>
</reference>
<dbReference type="InterPro" id="IPR013785">
    <property type="entry name" value="Aldolase_TIM"/>
</dbReference>
<dbReference type="GO" id="GO:0006397">
    <property type="term" value="P:mRNA processing"/>
    <property type="evidence" value="ECO:0007669"/>
    <property type="project" value="UniProtKB-KW"/>
</dbReference>
<protein>
    <recommendedName>
        <fullName evidence="10">DUS-like FMN-binding domain-containing protein</fullName>
    </recommendedName>
</protein>
<dbReference type="Proteomes" id="UP000237631">
    <property type="component" value="Unassembled WGS sequence"/>
</dbReference>
<dbReference type="Pfam" id="PF01207">
    <property type="entry name" value="Dus"/>
    <property type="match status" value="1"/>
</dbReference>
<evidence type="ECO:0000256" key="8">
    <source>
        <dbReference type="ARBA" id="ARBA00048342"/>
    </source>
</evidence>
<evidence type="ECO:0000256" key="7">
    <source>
        <dbReference type="ARBA" id="ARBA00045934"/>
    </source>
</evidence>
<comment type="cofactor">
    <cofactor evidence="1">
        <name>FMN</name>
        <dbReference type="ChEBI" id="CHEBI:58210"/>
    </cofactor>
</comment>
<dbReference type="STRING" id="357750.A0A2S6BY93"/>
<dbReference type="CDD" id="cd02801">
    <property type="entry name" value="DUS_like_FMN"/>
    <property type="match status" value="1"/>
</dbReference>
<name>A0A2S6BY93_9PEZI</name>
<dbReference type="PANTHER" id="PTHR11082">
    <property type="entry name" value="TRNA-DIHYDROURIDINE SYNTHASE"/>
    <property type="match status" value="1"/>
</dbReference>
<dbReference type="GO" id="GO:0050660">
    <property type="term" value="F:flavin adenine dinucleotide binding"/>
    <property type="evidence" value="ECO:0007669"/>
    <property type="project" value="InterPro"/>
</dbReference>
<dbReference type="PANTHER" id="PTHR11082:SF31">
    <property type="entry name" value="TRNA-DIHYDROURIDINE(20A_20B) SYNTHASE [NAD(P)+]-LIKE"/>
    <property type="match status" value="1"/>
</dbReference>
<comment type="caution">
    <text evidence="11">The sequence shown here is derived from an EMBL/GenBank/DDBJ whole genome shotgun (WGS) entry which is preliminary data.</text>
</comment>
<evidence type="ECO:0000256" key="5">
    <source>
        <dbReference type="ARBA" id="ARBA00022694"/>
    </source>
</evidence>
<feature type="domain" description="DUS-like FMN-binding" evidence="10">
    <location>
        <begin position="310"/>
        <end position="578"/>
    </location>
</feature>
<dbReference type="GO" id="GO:0017150">
    <property type="term" value="F:tRNA dihydrouridine synthase activity"/>
    <property type="evidence" value="ECO:0007669"/>
    <property type="project" value="InterPro"/>
</dbReference>
<proteinExistence type="predicted"/>
<comment type="catalytic activity">
    <reaction evidence="9">
        <text>a 5,6-dihydrouridine in mRNA + NADP(+) = a uridine in mRNA + NADPH + H(+)</text>
        <dbReference type="Rhea" id="RHEA:69855"/>
        <dbReference type="Rhea" id="RHEA-COMP:14658"/>
        <dbReference type="Rhea" id="RHEA-COMP:17789"/>
        <dbReference type="ChEBI" id="CHEBI:15378"/>
        <dbReference type="ChEBI" id="CHEBI:57783"/>
        <dbReference type="ChEBI" id="CHEBI:58349"/>
        <dbReference type="ChEBI" id="CHEBI:65315"/>
        <dbReference type="ChEBI" id="CHEBI:74443"/>
    </reaction>
    <physiologicalReaction direction="right-to-left" evidence="9">
        <dbReference type="Rhea" id="RHEA:69857"/>
    </physiologicalReaction>
</comment>
<dbReference type="InterPro" id="IPR035587">
    <property type="entry name" value="DUS-like_FMN-bd"/>
</dbReference>
<evidence type="ECO:0000313" key="11">
    <source>
        <dbReference type="EMBL" id="PPJ52438.1"/>
    </source>
</evidence>
<keyword evidence="5" id="KW-0819">tRNA processing</keyword>
<evidence type="ECO:0000259" key="10">
    <source>
        <dbReference type="Pfam" id="PF01207"/>
    </source>
</evidence>
<gene>
    <name evidence="11" type="ORF">CBER1_10306</name>
</gene>
<dbReference type="PROSITE" id="PS01136">
    <property type="entry name" value="UPF0034"/>
    <property type="match status" value="1"/>
</dbReference>
<comment type="catalytic activity">
    <reaction evidence="8">
        <text>a 5,6-dihydrouridine in mRNA + NAD(+) = a uridine in mRNA + NADH + H(+)</text>
        <dbReference type="Rhea" id="RHEA:69851"/>
        <dbReference type="Rhea" id="RHEA-COMP:14658"/>
        <dbReference type="Rhea" id="RHEA-COMP:17789"/>
        <dbReference type="ChEBI" id="CHEBI:15378"/>
        <dbReference type="ChEBI" id="CHEBI:57540"/>
        <dbReference type="ChEBI" id="CHEBI:57945"/>
        <dbReference type="ChEBI" id="CHEBI:65315"/>
        <dbReference type="ChEBI" id="CHEBI:74443"/>
    </reaction>
    <physiologicalReaction direction="right-to-left" evidence="8">
        <dbReference type="Rhea" id="RHEA:69853"/>
    </physiologicalReaction>
</comment>
<evidence type="ECO:0000256" key="4">
    <source>
        <dbReference type="ARBA" id="ARBA00022664"/>
    </source>
</evidence>
<evidence type="ECO:0000256" key="2">
    <source>
        <dbReference type="ARBA" id="ARBA00022630"/>
    </source>
</evidence>
<keyword evidence="3" id="KW-0288">FMN</keyword>
<dbReference type="OrthoDB" id="9977870at2759"/>
<keyword evidence="12" id="KW-1185">Reference proteome</keyword>
<dbReference type="InterPro" id="IPR018517">
    <property type="entry name" value="tRNA_hU_synthase_CS"/>
</dbReference>
<dbReference type="AlphaFoldDB" id="A0A2S6BY93"/>
<keyword evidence="6" id="KW-0560">Oxidoreductase</keyword>
<evidence type="ECO:0000256" key="1">
    <source>
        <dbReference type="ARBA" id="ARBA00001917"/>
    </source>
</evidence>
<comment type="function">
    <text evidence="7">Catalyzes the synthesis of dihydrouridine, a modified base found in the D-loop of most tRNAs. Specifically modifies U47 in cytoplasmic tRNAs. Catalyzes the synthesis of dihydrouridine in some mRNAs, thereby affecting their translation.</text>
</comment>
<organism evidence="11 12">
    <name type="scientific">Cercospora berteroae</name>
    <dbReference type="NCBI Taxonomy" id="357750"/>
    <lineage>
        <taxon>Eukaryota</taxon>
        <taxon>Fungi</taxon>
        <taxon>Dikarya</taxon>
        <taxon>Ascomycota</taxon>
        <taxon>Pezizomycotina</taxon>
        <taxon>Dothideomycetes</taxon>
        <taxon>Dothideomycetidae</taxon>
        <taxon>Mycosphaerellales</taxon>
        <taxon>Mycosphaerellaceae</taxon>
        <taxon>Cercospora</taxon>
    </lineage>
</organism>
<accession>A0A2S6BY93</accession>
<evidence type="ECO:0000256" key="9">
    <source>
        <dbReference type="ARBA" id="ARBA00049447"/>
    </source>
</evidence>
<keyword evidence="2" id="KW-0285">Flavoprotein</keyword>
<evidence type="ECO:0000256" key="3">
    <source>
        <dbReference type="ARBA" id="ARBA00022643"/>
    </source>
</evidence>
<keyword evidence="4" id="KW-0507">mRNA processing</keyword>
<evidence type="ECO:0000313" key="12">
    <source>
        <dbReference type="Proteomes" id="UP000237631"/>
    </source>
</evidence>
<sequence length="608" mass="69107">MGSPFLRLPTEIRLQIYSLLIFPRRAIDLLCSFERIDASAVDAVDYNQWKVIDDGTVRPDLLKNPTLRIRTVDPTRYKGRYADRPHARTSYSVRADRFAARCMATTYHCVNVPRIEHNLAILRTNKQIHAEAAELMYSSYTFDFDTHIEAIIPFLRDLTPFTRSCIKSIRLTKRALAYLKEFDKCEWENALRYLTNVDNNIFLRRLELGVVAGRPGERGWDRIATYSAADFRFLKTHEGMEWLQYLEELNKLQELDVQAIVEHCPPVTSSTNMANYVRFSASVEGGFAEPRVLDLFEKAKQDARPLHVSAPMVRYSKLPFRMLVREYGADVIFTPMMLAHEFIRSGIARDSDFSSHPLEKGSTSDERHTAIIAQFASSDPEEFARAAEMIVPWVDGVDLNCGCPQSWAIKEGIGCALQESPELVAKIVRAAKGRVGDLGKSVSVKIRIHKDLEVTKRWVEVVQHAGVDFITIHGRTRSQRSSTKPDYEAVRQLRSVVRVPMVANGDAYSLSDVKSIAELTEADGVMAARGILENPAMFAGFDEVPAKCVQDFLRWAVRCPIPFPLVLHHVSDMTGRMEGFTKGEKRRLMECRDLLDLIDFVEDKWALV</sequence>
<dbReference type="SUPFAM" id="SSF51395">
    <property type="entry name" value="FMN-linked oxidoreductases"/>
    <property type="match status" value="1"/>
</dbReference>
<dbReference type="EMBL" id="PNEN01001696">
    <property type="protein sequence ID" value="PPJ52438.1"/>
    <property type="molecule type" value="Genomic_DNA"/>
</dbReference>